<dbReference type="EMBL" id="GBRH01188032">
    <property type="protein sequence ID" value="JAE09864.1"/>
    <property type="molecule type" value="Transcribed_RNA"/>
</dbReference>
<protein>
    <submittedName>
        <fullName evidence="1">Uncharacterized protein</fullName>
    </submittedName>
</protein>
<reference evidence="1" key="1">
    <citation type="submission" date="2014-09" db="EMBL/GenBank/DDBJ databases">
        <authorList>
            <person name="Magalhaes I.L.F."/>
            <person name="Oliveira U."/>
            <person name="Santos F.R."/>
            <person name="Vidigal T.H.D.A."/>
            <person name="Brescovit A.D."/>
            <person name="Santos A.J."/>
        </authorList>
    </citation>
    <scope>NUCLEOTIDE SEQUENCE</scope>
    <source>
        <tissue evidence="1">Shoot tissue taken approximately 20 cm above the soil surface</tissue>
    </source>
</reference>
<organism evidence="1">
    <name type="scientific">Arundo donax</name>
    <name type="common">Giant reed</name>
    <name type="synonym">Donax arundinaceus</name>
    <dbReference type="NCBI Taxonomy" id="35708"/>
    <lineage>
        <taxon>Eukaryota</taxon>
        <taxon>Viridiplantae</taxon>
        <taxon>Streptophyta</taxon>
        <taxon>Embryophyta</taxon>
        <taxon>Tracheophyta</taxon>
        <taxon>Spermatophyta</taxon>
        <taxon>Magnoliopsida</taxon>
        <taxon>Liliopsida</taxon>
        <taxon>Poales</taxon>
        <taxon>Poaceae</taxon>
        <taxon>PACMAD clade</taxon>
        <taxon>Arundinoideae</taxon>
        <taxon>Arundineae</taxon>
        <taxon>Arundo</taxon>
    </lineage>
</organism>
<sequence>MFTVDGSSPGTLFVSTDENLSSLTWIHFILRTLLS</sequence>
<proteinExistence type="predicted"/>
<reference evidence="1" key="2">
    <citation type="journal article" date="2015" name="Data Brief">
        <title>Shoot transcriptome of the giant reed, Arundo donax.</title>
        <authorList>
            <person name="Barrero R.A."/>
            <person name="Guerrero F.D."/>
            <person name="Moolhuijzen P."/>
            <person name="Goolsby J.A."/>
            <person name="Tidwell J."/>
            <person name="Bellgard S.E."/>
            <person name="Bellgard M.I."/>
        </authorList>
    </citation>
    <scope>NUCLEOTIDE SEQUENCE</scope>
    <source>
        <tissue evidence="1">Shoot tissue taken approximately 20 cm above the soil surface</tissue>
    </source>
</reference>
<evidence type="ECO:0000313" key="1">
    <source>
        <dbReference type="EMBL" id="JAE09864.1"/>
    </source>
</evidence>
<dbReference type="AlphaFoldDB" id="A0A0A9FF50"/>
<accession>A0A0A9FF50</accession>
<name>A0A0A9FF50_ARUDO</name>